<feature type="transmembrane region" description="Helical" evidence="1">
    <location>
        <begin position="55"/>
        <end position="73"/>
    </location>
</feature>
<accession>A0A9W7GCM0</accession>
<evidence type="ECO:0000313" key="2">
    <source>
        <dbReference type="EMBL" id="GMI41363.1"/>
    </source>
</evidence>
<dbReference type="InterPro" id="IPR009447">
    <property type="entry name" value="PIGW/GWT1"/>
</dbReference>
<protein>
    <submittedName>
        <fullName evidence="2">Uncharacterized protein</fullName>
    </submittedName>
</protein>
<dbReference type="AlphaFoldDB" id="A0A9W7GCM0"/>
<keyword evidence="3" id="KW-1185">Reference proteome</keyword>
<evidence type="ECO:0000256" key="1">
    <source>
        <dbReference type="SAM" id="Phobius"/>
    </source>
</evidence>
<comment type="caution">
    <text evidence="2">The sequence shown here is derived from an EMBL/GenBank/DDBJ whole genome shotgun (WGS) entry which is preliminary data.</text>
</comment>
<organism evidence="2 3">
    <name type="scientific">Triparma columacea</name>
    <dbReference type="NCBI Taxonomy" id="722753"/>
    <lineage>
        <taxon>Eukaryota</taxon>
        <taxon>Sar</taxon>
        <taxon>Stramenopiles</taxon>
        <taxon>Ochrophyta</taxon>
        <taxon>Bolidophyceae</taxon>
        <taxon>Parmales</taxon>
        <taxon>Triparmaceae</taxon>
        <taxon>Triparma</taxon>
    </lineage>
</organism>
<feature type="transmembrane region" description="Helical" evidence="1">
    <location>
        <begin position="85"/>
        <end position="102"/>
    </location>
</feature>
<evidence type="ECO:0000313" key="3">
    <source>
        <dbReference type="Proteomes" id="UP001165065"/>
    </source>
</evidence>
<keyword evidence="1" id="KW-0812">Transmembrane</keyword>
<dbReference type="Proteomes" id="UP001165065">
    <property type="component" value="Unassembled WGS sequence"/>
</dbReference>
<dbReference type="Pfam" id="PF06423">
    <property type="entry name" value="GWT1"/>
    <property type="match status" value="1"/>
</dbReference>
<dbReference type="GO" id="GO:0016746">
    <property type="term" value="F:acyltransferase activity"/>
    <property type="evidence" value="ECO:0007669"/>
    <property type="project" value="InterPro"/>
</dbReference>
<name>A0A9W7GCM0_9STRA</name>
<proteinExistence type="predicted"/>
<keyword evidence="1" id="KW-0472">Membrane</keyword>
<dbReference type="GO" id="GO:0006506">
    <property type="term" value="P:GPI anchor biosynthetic process"/>
    <property type="evidence" value="ECO:0007669"/>
    <property type="project" value="InterPro"/>
</dbReference>
<dbReference type="OrthoDB" id="15270at2759"/>
<sequence length="114" mass="12091">MEMFGIRASRREVNFTYVLWVQGVCTTLLQALEVVVGEGGGEMVPEGMEGANRKGMVVFMAANLGTGAVNLICQTERMDKGEGMMVMAMYLAAIFGISRYGVGGGEEGGGVKVD</sequence>
<keyword evidence="1" id="KW-1133">Transmembrane helix</keyword>
<reference evidence="3" key="1">
    <citation type="journal article" date="2023" name="Commun. Biol.">
        <title>Genome analysis of Parmales, the sister group of diatoms, reveals the evolutionary specialization of diatoms from phago-mixotrophs to photoautotrophs.</title>
        <authorList>
            <person name="Ban H."/>
            <person name="Sato S."/>
            <person name="Yoshikawa S."/>
            <person name="Yamada K."/>
            <person name="Nakamura Y."/>
            <person name="Ichinomiya M."/>
            <person name="Sato N."/>
            <person name="Blanc-Mathieu R."/>
            <person name="Endo H."/>
            <person name="Kuwata A."/>
            <person name="Ogata H."/>
        </authorList>
    </citation>
    <scope>NUCLEOTIDE SEQUENCE [LARGE SCALE GENOMIC DNA]</scope>
</reference>
<dbReference type="EMBL" id="BRYA01000148">
    <property type="protein sequence ID" value="GMI41363.1"/>
    <property type="molecule type" value="Genomic_DNA"/>
</dbReference>
<gene>
    <name evidence="2" type="ORF">TrCOL_g8198</name>
</gene>
<dbReference type="GO" id="GO:0016020">
    <property type="term" value="C:membrane"/>
    <property type="evidence" value="ECO:0007669"/>
    <property type="project" value="InterPro"/>
</dbReference>